<keyword evidence="2" id="KW-1185">Reference proteome</keyword>
<reference evidence="1 2" key="1">
    <citation type="submission" date="2021-03" db="EMBL/GenBank/DDBJ databases">
        <title>novel species isolated from a fishpond in China.</title>
        <authorList>
            <person name="Lu H."/>
            <person name="Cai Z."/>
        </authorList>
    </citation>
    <scope>NUCLEOTIDE SEQUENCE [LARGE SCALE GENOMIC DNA]</scope>
    <source>
        <strain evidence="1 2">H41</strain>
    </source>
</reference>
<dbReference type="EMBL" id="JAFKCT010000013">
    <property type="protein sequence ID" value="MBN7813412.1"/>
    <property type="molecule type" value="Genomic_DNA"/>
</dbReference>
<gene>
    <name evidence="1" type="ORF">J0A68_20825</name>
</gene>
<organism evidence="1 2">
    <name type="scientific">Algoriphagus oliviformis</name>
    <dbReference type="NCBI Taxonomy" id="2811231"/>
    <lineage>
        <taxon>Bacteria</taxon>
        <taxon>Pseudomonadati</taxon>
        <taxon>Bacteroidota</taxon>
        <taxon>Cytophagia</taxon>
        <taxon>Cytophagales</taxon>
        <taxon>Cyclobacteriaceae</taxon>
        <taxon>Algoriphagus</taxon>
    </lineage>
</organism>
<evidence type="ECO:0008006" key="3">
    <source>
        <dbReference type="Google" id="ProtNLM"/>
    </source>
</evidence>
<accession>A0ABS3C8I1</accession>
<dbReference type="RefSeq" id="WP_206580187.1">
    <property type="nucleotide sequence ID" value="NZ_JAFKCT010000013.1"/>
</dbReference>
<dbReference type="Proteomes" id="UP000664317">
    <property type="component" value="Unassembled WGS sequence"/>
</dbReference>
<protein>
    <recommendedName>
        <fullName evidence="3">FIST domain-containing protein</fullName>
    </recommendedName>
</protein>
<name>A0ABS3C8I1_9BACT</name>
<proteinExistence type="predicted"/>
<sequence>MAQAFLLSHLPAMHGEFARISPLESMATPISTIGTLTKVSFRNIRRFLHPDSDRVSLRELRGRYLTASVYMDVATSFLVDRLEIPRANRVFWGLGGGMFLIPRHFRQKLHDGLLEFNKIHGIPEIGFELHIDHGDVEGQARETSESQTGLEQRKHSKDKLAGWKGFSGNSGEAESDYVVRFARGLANSDFWSFQYGGRNLANRKSGLESALESLPFWVYPASRYPDGESVPRGSYLADLGGDCPLMDTSLVDLASGQGNAMVTYFRLDVSGMSGVLRRAAMEGVGEVYGLCRRMELFFRETIPEICRDFNANPQQGLSVALLHATCDDAILVARGENPNPLAERLVGACRERTGQKLVYGGIQLRPGHTSSDLSHGAMLRLAANKQLQK</sequence>
<comment type="caution">
    <text evidence="1">The sequence shown here is derived from an EMBL/GenBank/DDBJ whole genome shotgun (WGS) entry which is preliminary data.</text>
</comment>
<evidence type="ECO:0000313" key="1">
    <source>
        <dbReference type="EMBL" id="MBN7813412.1"/>
    </source>
</evidence>
<evidence type="ECO:0000313" key="2">
    <source>
        <dbReference type="Proteomes" id="UP000664317"/>
    </source>
</evidence>